<sequence>MTYFLSLYLSLFFPLQHCCPAARRSWVRLLAGGPSAWSLHVLPMHVWVLSRYPGFLPQSKNMTVRLIGLSKVSLGINGCVEGRLSFVCLCCPAIDQRPLQGVSFLSHVDCSYTAAHAPAAP</sequence>
<protein>
    <recommendedName>
        <fullName evidence="4">Secreted protein</fullName>
    </recommendedName>
</protein>
<gene>
    <name evidence="2" type="ORF">ILYODFUR_025380</name>
</gene>
<reference evidence="2 3" key="1">
    <citation type="submission" date="2021-06" db="EMBL/GenBank/DDBJ databases">
        <authorList>
            <person name="Palmer J.M."/>
        </authorList>
    </citation>
    <scope>NUCLEOTIDE SEQUENCE [LARGE SCALE GENOMIC DNA]</scope>
    <source>
        <strain evidence="3">if_2019</strain>
        <tissue evidence="2">Muscle</tissue>
    </source>
</reference>
<keyword evidence="1" id="KW-0732">Signal</keyword>
<evidence type="ECO:0008006" key="4">
    <source>
        <dbReference type="Google" id="ProtNLM"/>
    </source>
</evidence>
<evidence type="ECO:0000256" key="1">
    <source>
        <dbReference type="SAM" id="SignalP"/>
    </source>
</evidence>
<evidence type="ECO:0000313" key="2">
    <source>
        <dbReference type="EMBL" id="MEQ2241449.1"/>
    </source>
</evidence>
<feature type="signal peptide" evidence="1">
    <location>
        <begin position="1"/>
        <end position="18"/>
    </location>
</feature>
<feature type="chain" id="PRO_5045374465" description="Secreted protein" evidence="1">
    <location>
        <begin position="19"/>
        <end position="121"/>
    </location>
</feature>
<accession>A0ABV0U915</accession>
<dbReference type="Proteomes" id="UP001482620">
    <property type="component" value="Unassembled WGS sequence"/>
</dbReference>
<proteinExistence type="predicted"/>
<dbReference type="EMBL" id="JAHRIQ010061023">
    <property type="protein sequence ID" value="MEQ2241449.1"/>
    <property type="molecule type" value="Genomic_DNA"/>
</dbReference>
<organism evidence="2 3">
    <name type="scientific">Ilyodon furcidens</name>
    <name type="common">goldbreast splitfin</name>
    <dbReference type="NCBI Taxonomy" id="33524"/>
    <lineage>
        <taxon>Eukaryota</taxon>
        <taxon>Metazoa</taxon>
        <taxon>Chordata</taxon>
        <taxon>Craniata</taxon>
        <taxon>Vertebrata</taxon>
        <taxon>Euteleostomi</taxon>
        <taxon>Actinopterygii</taxon>
        <taxon>Neopterygii</taxon>
        <taxon>Teleostei</taxon>
        <taxon>Neoteleostei</taxon>
        <taxon>Acanthomorphata</taxon>
        <taxon>Ovalentaria</taxon>
        <taxon>Atherinomorphae</taxon>
        <taxon>Cyprinodontiformes</taxon>
        <taxon>Goodeidae</taxon>
        <taxon>Ilyodon</taxon>
    </lineage>
</organism>
<comment type="caution">
    <text evidence="2">The sequence shown here is derived from an EMBL/GenBank/DDBJ whole genome shotgun (WGS) entry which is preliminary data.</text>
</comment>
<name>A0ABV0U915_9TELE</name>
<keyword evidence="3" id="KW-1185">Reference proteome</keyword>
<evidence type="ECO:0000313" key="3">
    <source>
        <dbReference type="Proteomes" id="UP001482620"/>
    </source>
</evidence>